<dbReference type="EMBL" id="QQYZ01000001">
    <property type="protein sequence ID" value="RSY90587.1"/>
    <property type="molecule type" value="Genomic_DNA"/>
</dbReference>
<reference evidence="1 2" key="1">
    <citation type="submission" date="2018-07" db="EMBL/GenBank/DDBJ databases">
        <title>Genomic and Epidemiologic Investigation of an Indolent Hospital Outbreak.</title>
        <authorList>
            <person name="Johnson R.C."/>
            <person name="Deming C."/>
            <person name="Conlan S."/>
            <person name="Zellmer C.J."/>
            <person name="Michelin A.V."/>
            <person name="Lee-Lin S."/>
            <person name="Thomas P.J."/>
            <person name="Park M."/>
            <person name="Weingarten R.A."/>
            <person name="Less J."/>
            <person name="Dekker J.P."/>
            <person name="Frank K.M."/>
            <person name="Musser K.A."/>
            <person name="Mcquiston J.R."/>
            <person name="Henderson D.K."/>
            <person name="Lau A.F."/>
            <person name="Palmore T.N."/>
            <person name="Segre J.A."/>
        </authorList>
    </citation>
    <scope>NUCLEOTIDE SEQUENCE [LARGE SCALE GENOMIC DNA]</scope>
    <source>
        <strain evidence="1 2">SK-CDC1_0717</strain>
    </source>
</reference>
<name>A0A430CWW8_9SPHN</name>
<evidence type="ECO:0000313" key="2">
    <source>
        <dbReference type="Proteomes" id="UP000287746"/>
    </source>
</evidence>
<dbReference type="RefSeq" id="WP_066575376.1">
    <property type="nucleotide sequence ID" value="NZ_PGEN01000001.1"/>
</dbReference>
<evidence type="ECO:0000313" key="1">
    <source>
        <dbReference type="EMBL" id="RSY90587.1"/>
    </source>
</evidence>
<sequence>MADIPQTPLARAPGRVQGNGMWDKIKRRFNARRLLLLAALAGVALYVGWRTGGFDQTPAQKPCEAGRKEIKDDKGQVVQVTRTTCFEDKK</sequence>
<accession>A0A430CWW8</accession>
<organism evidence="1 2">
    <name type="scientific">Sphingomonas koreensis</name>
    <dbReference type="NCBI Taxonomy" id="93064"/>
    <lineage>
        <taxon>Bacteria</taxon>
        <taxon>Pseudomonadati</taxon>
        <taxon>Pseudomonadota</taxon>
        <taxon>Alphaproteobacteria</taxon>
        <taxon>Sphingomonadales</taxon>
        <taxon>Sphingomonadaceae</taxon>
        <taxon>Sphingomonas</taxon>
    </lineage>
</organism>
<dbReference type="Proteomes" id="UP000287746">
    <property type="component" value="Unassembled WGS sequence"/>
</dbReference>
<gene>
    <name evidence="1" type="ORF">DAH66_01000</name>
</gene>
<comment type="caution">
    <text evidence="1">The sequence shown here is derived from an EMBL/GenBank/DDBJ whole genome shotgun (WGS) entry which is preliminary data.</text>
</comment>
<dbReference type="AlphaFoldDB" id="A0A430CWW8"/>
<proteinExistence type="predicted"/>
<protein>
    <submittedName>
        <fullName evidence="1">Uncharacterized protein</fullName>
    </submittedName>
</protein>